<dbReference type="Pfam" id="PF01612">
    <property type="entry name" value="DNA_pol_A_exo1"/>
    <property type="match status" value="1"/>
</dbReference>
<evidence type="ECO:0000256" key="2">
    <source>
        <dbReference type="ARBA" id="ARBA00022801"/>
    </source>
</evidence>
<keyword evidence="6" id="KW-1185">Reference proteome</keyword>
<accession>A0AAV5GDQ6</accession>
<dbReference type="GO" id="GO:0005737">
    <property type="term" value="C:cytoplasm"/>
    <property type="evidence" value="ECO:0007669"/>
    <property type="project" value="TreeGrafter"/>
</dbReference>
<dbReference type="GO" id="GO:0006139">
    <property type="term" value="P:nucleobase-containing compound metabolic process"/>
    <property type="evidence" value="ECO:0007669"/>
    <property type="project" value="InterPro"/>
</dbReference>
<dbReference type="InterPro" id="IPR012337">
    <property type="entry name" value="RNaseH-like_sf"/>
</dbReference>
<evidence type="ECO:0000313" key="5">
    <source>
        <dbReference type="EMBL" id="GJN90546.1"/>
    </source>
</evidence>
<dbReference type="InterPro" id="IPR002562">
    <property type="entry name" value="3'-5'_exonuclease_dom"/>
</dbReference>
<feature type="compositionally biased region" description="Low complexity" evidence="3">
    <location>
        <begin position="13"/>
        <end position="33"/>
    </location>
</feature>
<dbReference type="InterPro" id="IPR051132">
    <property type="entry name" value="3-5_Exonuclease_domain"/>
</dbReference>
<evidence type="ECO:0000259" key="4">
    <source>
        <dbReference type="SMART" id="SM00474"/>
    </source>
</evidence>
<dbReference type="GO" id="GO:0005634">
    <property type="term" value="C:nucleus"/>
    <property type="evidence" value="ECO:0007669"/>
    <property type="project" value="TreeGrafter"/>
</dbReference>
<feature type="compositionally biased region" description="Pro residues" evidence="3">
    <location>
        <begin position="239"/>
        <end position="249"/>
    </location>
</feature>
<protein>
    <recommendedName>
        <fullName evidence="4">3'-5' exonuclease domain-containing protein</fullName>
    </recommendedName>
</protein>
<feature type="compositionally biased region" description="Low complexity" evidence="3">
    <location>
        <begin position="377"/>
        <end position="392"/>
    </location>
</feature>
<reference evidence="5 6" key="1">
    <citation type="submission" date="2021-12" db="EMBL/GenBank/DDBJ databases">
        <title>High titer production of polyol ester of fatty acids by Rhodotorula paludigena BS15 towards product separation-free biomass refinery.</title>
        <authorList>
            <person name="Mano J."/>
            <person name="Ono H."/>
            <person name="Tanaka T."/>
            <person name="Naito K."/>
            <person name="Sushida H."/>
            <person name="Ike M."/>
            <person name="Tokuyasu K."/>
            <person name="Kitaoka M."/>
        </authorList>
    </citation>
    <scope>NUCLEOTIDE SEQUENCE [LARGE SCALE GENOMIC DNA]</scope>
    <source>
        <strain evidence="5 6">BS15</strain>
    </source>
</reference>
<comment type="caution">
    <text evidence="5">The sequence shown here is derived from an EMBL/GenBank/DDBJ whole genome shotgun (WGS) entry which is preliminary data.</text>
</comment>
<dbReference type="SUPFAM" id="SSF53098">
    <property type="entry name" value="Ribonuclease H-like"/>
    <property type="match status" value="1"/>
</dbReference>
<dbReference type="GO" id="GO:0008408">
    <property type="term" value="F:3'-5' exonuclease activity"/>
    <property type="evidence" value="ECO:0007669"/>
    <property type="project" value="InterPro"/>
</dbReference>
<feature type="region of interest" description="Disordered" evidence="3">
    <location>
        <begin position="1"/>
        <end position="60"/>
    </location>
</feature>
<dbReference type="GO" id="GO:0003676">
    <property type="term" value="F:nucleic acid binding"/>
    <property type="evidence" value="ECO:0007669"/>
    <property type="project" value="InterPro"/>
</dbReference>
<dbReference type="SMART" id="SM00474">
    <property type="entry name" value="35EXOc"/>
    <property type="match status" value="1"/>
</dbReference>
<dbReference type="Proteomes" id="UP001342314">
    <property type="component" value="Unassembled WGS sequence"/>
</dbReference>
<dbReference type="Gene3D" id="3.30.420.10">
    <property type="entry name" value="Ribonuclease H-like superfamily/Ribonuclease H"/>
    <property type="match status" value="1"/>
</dbReference>
<dbReference type="AlphaFoldDB" id="A0AAV5GDQ6"/>
<dbReference type="PANTHER" id="PTHR13620">
    <property type="entry name" value="3-5 EXONUCLEASE"/>
    <property type="match status" value="1"/>
</dbReference>
<feature type="region of interest" description="Disordered" evidence="3">
    <location>
        <begin position="351"/>
        <end position="392"/>
    </location>
</feature>
<dbReference type="PANTHER" id="PTHR13620:SF104">
    <property type="entry name" value="EXONUCLEASE 3'-5' DOMAIN-CONTAINING PROTEIN 2"/>
    <property type="match status" value="1"/>
</dbReference>
<feature type="compositionally biased region" description="Polar residues" evidence="3">
    <location>
        <begin position="47"/>
        <end position="60"/>
    </location>
</feature>
<keyword evidence="2" id="KW-0378">Hydrolase</keyword>
<dbReference type="EMBL" id="BQKY01000007">
    <property type="protein sequence ID" value="GJN90546.1"/>
    <property type="molecule type" value="Genomic_DNA"/>
</dbReference>
<organism evidence="5 6">
    <name type="scientific">Rhodotorula paludigena</name>
    <dbReference type="NCBI Taxonomy" id="86838"/>
    <lineage>
        <taxon>Eukaryota</taxon>
        <taxon>Fungi</taxon>
        <taxon>Dikarya</taxon>
        <taxon>Basidiomycota</taxon>
        <taxon>Pucciniomycotina</taxon>
        <taxon>Microbotryomycetes</taxon>
        <taxon>Sporidiobolales</taxon>
        <taxon>Sporidiobolaceae</taxon>
        <taxon>Rhodotorula</taxon>
    </lineage>
</organism>
<sequence length="785" mass="83259">MRRAASSAFATYASPSSSRSASPFPSRSTTSASWLSTTNRWEPPSPSLGSQADISSQSSTALFDPERSYAQIRPLPLASPPFSRAAASEQHISHSVSYGSLGAVDEHGFGRAEVGVQAGASQLPHRSLAGVNEAPALSQAEMDDLVAGVDFVDEPGLDAGCSRLTGQASLAPSDLEALVEGIDFSQDVELSDEGEPFYSAVATPSDSLVLPAMATPPRPVASPPQQVDDLFTPSRHPLSPSPARAPSPRAPLRSTPLTSSPLRPITRTPILPPSPSAATVPLRAYSAATASAARPTSTAPDSDDDLVAPAKLCTAATATAAAAAGPQQSAAPRVIELSDSASDDEVEILRGGKPADADAVAKAKASGGSGWFQRPTPASSSSSSAAPGPSSFVRTKPALAAAAAAAPTTRVRRAPKREAEAAKQLALREKWPRVFSYREWGEREVEVVYTRDEAEVERVLARLEGPVGFDLEWDPYVPRKGGLGGPGKAALVQVCDASTILLVHVAKMPSFPAALKRFVEDPDKIKLGVQVAGDAAKLKRDFGHNPRGTLELNALVRQYDSGRFVGRLKPGLIGLQELTGIYLDCYLPKEKDVRCARWSGALSQEQIEYAANDVYASLHILFTIQSLANVPPESSHEALLALSTKPYNSFYGFTSRPATTDGGGGTTYKVAPLPPTPAPVPGGKLFPKDVLPPRKLEAFELFHEHALPLNDIVERMSAQNPIKPLSVVWNLLEIVSRLRRTSVDVDWDVPRLVRLVDETAGAAKDRMLAEHGALVEELRGQLREG</sequence>
<evidence type="ECO:0000313" key="6">
    <source>
        <dbReference type="Proteomes" id="UP001342314"/>
    </source>
</evidence>
<dbReference type="InterPro" id="IPR036397">
    <property type="entry name" value="RNaseH_sf"/>
</dbReference>
<evidence type="ECO:0000256" key="3">
    <source>
        <dbReference type="SAM" id="MobiDB-lite"/>
    </source>
</evidence>
<proteinExistence type="predicted"/>
<feature type="compositionally biased region" description="Basic and acidic residues" evidence="3">
    <location>
        <begin position="351"/>
        <end position="361"/>
    </location>
</feature>
<evidence type="ECO:0000256" key="1">
    <source>
        <dbReference type="ARBA" id="ARBA00022722"/>
    </source>
</evidence>
<name>A0AAV5GDQ6_9BASI</name>
<gene>
    <name evidence="5" type="ORF">Rhopal_003558-T1</name>
</gene>
<keyword evidence="1" id="KW-0540">Nuclease</keyword>
<dbReference type="CDD" id="cd06141">
    <property type="entry name" value="WRN_exo"/>
    <property type="match status" value="1"/>
</dbReference>
<feature type="region of interest" description="Disordered" evidence="3">
    <location>
        <begin position="209"/>
        <end position="277"/>
    </location>
</feature>
<feature type="domain" description="3'-5' exonuclease" evidence="4">
    <location>
        <begin position="447"/>
        <end position="629"/>
    </location>
</feature>